<evidence type="ECO:0000313" key="1">
    <source>
        <dbReference type="EMBL" id="SGZ39687.1"/>
    </source>
</evidence>
<dbReference type="AlphaFoldDB" id="A0A1L0CXV1"/>
<keyword evidence="2" id="KW-1185">Reference proteome</keyword>
<reference evidence="2" key="1">
    <citation type="submission" date="2016-11" db="EMBL/GenBank/DDBJ databases">
        <authorList>
            <person name="Guldener U."/>
        </authorList>
    </citation>
    <scope>NUCLEOTIDE SEQUENCE [LARGE SCALE GENOMIC DNA]</scope>
</reference>
<dbReference type="VEuPathDB" id="FungiDB:HGUI_01887"/>
<evidence type="ECO:0000313" key="2">
    <source>
        <dbReference type="Proteomes" id="UP000183365"/>
    </source>
</evidence>
<accession>A0A1L0CXV1</accession>
<name>A0A1L0CXV1_9ASCO</name>
<dbReference type="EMBL" id="FQNF01000028">
    <property type="protein sequence ID" value="SGZ39687.1"/>
    <property type="molecule type" value="Genomic_DNA"/>
</dbReference>
<dbReference type="OrthoDB" id="3972178at2759"/>
<dbReference type="Proteomes" id="UP000183365">
    <property type="component" value="Unassembled WGS sequence"/>
</dbReference>
<protein>
    <submittedName>
        <fullName evidence="1">Uncharacterized protein</fullName>
    </submittedName>
</protein>
<gene>
    <name evidence="1" type="ORF">HGUI_01887</name>
</gene>
<organism evidence="1 2">
    <name type="scientific">Hanseniaspora guilliermondii</name>
    <dbReference type="NCBI Taxonomy" id="56406"/>
    <lineage>
        <taxon>Eukaryota</taxon>
        <taxon>Fungi</taxon>
        <taxon>Dikarya</taxon>
        <taxon>Ascomycota</taxon>
        <taxon>Saccharomycotina</taxon>
        <taxon>Saccharomycetes</taxon>
        <taxon>Saccharomycodales</taxon>
        <taxon>Saccharomycodaceae</taxon>
        <taxon>Hanseniaspora</taxon>
    </lineage>
</organism>
<sequence length="225" mass="26216">MTKSIRKLFTNSMAIKEHANKKYKNISFPKPTFNYIKKSRYEEMVLRGGDIPAYLNSTYENEKLSRLNHLVGKTVVRSWQTDALLGKKTFYIKYPNEDMCVNNEINEVRKILIDLDKRHVEEKKEYNEKFKHYIIGESGNGGVHTLGLVSLSDAQSYNFRQKYGQSIPQELLKLKESCPRLGIGSISMSRMGYDKDWRVFSKAFLKDPKLKNDILAKLDDLEYKV</sequence>
<proteinExistence type="predicted"/>